<dbReference type="SUPFAM" id="SSF46689">
    <property type="entry name" value="Homeodomain-like"/>
    <property type="match status" value="1"/>
</dbReference>
<evidence type="ECO:0000313" key="7">
    <source>
        <dbReference type="Proteomes" id="UP000232145"/>
    </source>
</evidence>
<dbReference type="InterPro" id="IPR001647">
    <property type="entry name" value="HTH_TetR"/>
</dbReference>
<feature type="domain" description="HTH tetR-type" evidence="5">
    <location>
        <begin position="9"/>
        <end position="69"/>
    </location>
</feature>
<keyword evidence="1" id="KW-0805">Transcription regulation</keyword>
<dbReference type="InterPro" id="IPR050624">
    <property type="entry name" value="HTH-type_Tx_Regulator"/>
</dbReference>
<evidence type="ECO:0000259" key="5">
    <source>
        <dbReference type="PROSITE" id="PS50977"/>
    </source>
</evidence>
<evidence type="ECO:0000256" key="3">
    <source>
        <dbReference type="ARBA" id="ARBA00023163"/>
    </source>
</evidence>
<name>A0A2N0AFG1_9LEPT</name>
<evidence type="ECO:0000256" key="1">
    <source>
        <dbReference type="ARBA" id="ARBA00023015"/>
    </source>
</evidence>
<dbReference type="GO" id="GO:0003677">
    <property type="term" value="F:DNA binding"/>
    <property type="evidence" value="ECO:0007669"/>
    <property type="project" value="UniProtKB-UniRule"/>
</dbReference>
<dbReference type="AlphaFoldDB" id="A0A2N0AFG1"/>
<evidence type="ECO:0000256" key="2">
    <source>
        <dbReference type="ARBA" id="ARBA00023125"/>
    </source>
</evidence>
<dbReference type="PANTHER" id="PTHR43479:SF20">
    <property type="entry name" value="HTH TETR-TYPE DOMAIN-CONTAINING PROTEIN"/>
    <property type="match status" value="1"/>
</dbReference>
<comment type="caution">
    <text evidence="6">The sequence shown here is derived from an EMBL/GenBank/DDBJ whole genome shotgun (WGS) entry which is preliminary data.</text>
</comment>
<gene>
    <name evidence="6" type="ORF">CH364_18345</name>
</gene>
<keyword evidence="7" id="KW-1185">Reference proteome</keyword>
<dbReference type="Pfam" id="PF13305">
    <property type="entry name" value="TetR_C_33"/>
    <property type="match status" value="1"/>
</dbReference>
<dbReference type="Gene3D" id="1.10.357.10">
    <property type="entry name" value="Tetracycline Repressor, domain 2"/>
    <property type="match status" value="1"/>
</dbReference>
<dbReference type="SUPFAM" id="SSF48498">
    <property type="entry name" value="Tetracyclin repressor-like, C-terminal domain"/>
    <property type="match status" value="1"/>
</dbReference>
<keyword evidence="2 4" id="KW-0238">DNA-binding</keyword>
<keyword evidence="3" id="KW-0804">Transcription</keyword>
<dbReference type="EMBL" id="NPDX01000008">
    <property type="protein sequence ID" value="PJZ83032.1"/>
    <property type="molecule type" value="Genomic_DNA"/>
</dbReference>
<evidence type="ECO:0000256" key="4">
    <source>
        <dbReference type="PROSITE-ProRule" id="PRU00335"/>
    </source>
</evidence>
<dbReference type="PANTHER" id="PTHR43479">
    <property type="entry name" value="ACREF/ENVCD OPERON REPRESSOR-RELATED"/>
    <property type="match status" value="1"/>
</dbReference>
<dbReference type="InterPro" id="IPR025996">
    <property type="entry name" value="MT1864/Rv1816-like_C"/>
</dbReference>
<dbReference type="InterPro" id="IPR036271">
    <property type="entry name" value="Tet_transcr_reg_TetR-rel_C_sf"/>
</dbReference>
<evidence type="ECO:0000313" key="6">
    <source>
        <dbReference type="EMBL" id="PJZ83032.1"/>
    </source>
</evidence>
<organism evidence="6 7">
    <name type="scientific">Leptospira harrisiae</name>
    <dbReference type="NCBI Taxonomy" id="2023189"/>
    <lineage>
        <taxon>Bacteria</taxon>
        <taxon>Pseudomonadati</taxon>
        <taxon>Spirochaetota</taxon>
        <taxon>Spirochaetia</taxon>
        <taxon>Leptospirales</taxon>
        <taxon>Leptospiraceae</taxon>
        <taxon>Leptospira</taxon>
    </lineage>
</organism>
<dbReference type="InterPro" id="IPR009057">
    <property type="entry name" value="Homeodomain-like_sf"/>
</dbReference>
<accession>A0A2N0AFG1</accession>
<proteinExistence type="predicted"/>
<reference evidence="6 7" key="1">
    <citation type="submission" date="2017-07" db="EMBL/GenBank/DDBJ databases">
        <title>Leptospira spp. isolated from tropical soils.</title>
        <authorList>
            <person name="Thibeaux R."/>
            <person name="Iraola G."/>
            <person name="Ferres I."/>
            <person name="Bierque E."/>
            <person name="Girault D."/>
            <person name="Soupe-Gilbert M.-E."/>
            <person name="Picardeau M."/>
            <person name="Goarant C."/>
        </authorList>
    </citation>
    <scope>NUCLEOTIDE SEQUENCE [LARGE SCALE GENOMIC DNA]</scope>
    <source>
        <strain evidence="6 7">FH2-B-A1</strain>
    </source>
</reference>
<sequence>MRRSSYHHGDLKNSIIKSCHKLLQKKGVSDFSLREVATLSGVSHAAVYRHFQHKDEVLEILSSIGFDRLGSLQKKVPQVLGNPDDYFVKLGLVYIQFAIKNPNYYRLMFQTKRTSESKVLKQSKLKSYAILVRGCRFYLKEKRRKENHRSFALMAWSLVHGYSNLCLETDFPDTESKNLKKTKMQMAEDILRFTI</sequence>
<dbReference type="Pfam" id="PF00440">
    <property type="entry name" value="TetR_N"/>
    <property type="match status" value="1"/>
</dbReference>
<dbReference type="Proteomes" id="UP000232145">
    <property type="component" value="Unassembled WGS sequence"/>
</dbReference>
<dbReference type="PRINTS" id="PR00455">
    <property type="entry name" value="HTHTETR"/>
</dbReference>
<dbReference type="PROSITE" id="PS50977">
    <property type="entry name" value="HTH_TETR_2"/>
    <property type="match status" value="1"/>
</dbReference>
<dbReference type="OrthoDB" id="9179041at2"/>
<protein>
    <submittedName>
        <fullName evidence="6">AcrR family transcriptional regulator</fullName>
    </submittedName>
</protein>
<dbReference type="RefSeq" id="WP_100745101.1">
    <property type="nucleotide sequence ID" value="NZ_NPDW01000004.1"/>
</dbReference>
<feature type="DNA-binding region" description="H-T-H motif" evidence="4">
    <location>
        <begin position="32"/>
        <end position="51"/>
    </location>
</feature>